<dbReference type="NCBIfam" id="NF009538">
    <property type="entry name" value="PRK12904.1"/>
    <property type="match status" value="1"/>
</dbReference>
<dbReference type="InterPro" id="IPR014018">
    <property type="entry name" value="SecA_motor_DEAD"/>
</dbReference>
<evidence type="ECO:0000256" key="1">
    <source>
        <dbReference type="ARBA" id="ARBA00001947"/>
    </source>
</evidence>
<feature type="binding site" evidence="15">
    <location>
        <begin position="103"/>
        <end position="107"/>
    </location>
    <ligand>
        <name>ATP</name>
        <dbReference type="ChEBI" id="CHEBI:30616"/>
    </ligand>
</feature>
<evidence type="ECO:0000256" key="5">
    <source>
        <dbReference type="ARBA" id="ARBA00022475"/>
    </source>
</evidence>
<dbReference type="InterPro" id="IPR036670">
    <property type="entry name" value="SecA_X-link_sf"/>
</dbReference>
<dbReference type="HAMAP" id="MF_01382">
    <property type="entry name" value="SecA"/>
    <property type="match status" value="1"/>
</dbReference>
<dbReference type="Pfam" id="PF01043">
    <property type="entry name" value="SecA_PP_bind"/>
    <property type="match status" value="1"/>
</dbReference>
<dbReference type="SMART" id="SM00957">
    <property type="entry name" value="SecA_DEAD"/>
    <property type="match status" value="1"/>
</dbReference>
<dbReference type="InterPro" id="IPR011115">
    <property type="entry name" value="SecA_DEAD"/>
</dbReference>
<dbReference type="Gene3D" id="1.10.3060.10">
    <property type="entry name" value="Helical scaffold and wing domains of SecA"/>
    <property type="match status" value="1"/>
</dbReference>
<proteinExistence type="inferred from homology"/>
<dbReference type="GO" id="GO:0031522">
    <property type="term" value="C:cell envelope Sec protein transport complex"/>
    <property type="evidence" value="ECO:0007669"/>
    <property type="project" value="TreeGrafter"/>
</dbReference>
<dbReference type="PROSITE" id="PS51194">
    <property type="entry name" value="HELICASE_CTER"/>
    <property type="match status" value="1"/>
</dbReference>
<comment type="subunit">
    <text evidence="15">Monomer and homodimer. Part of the essential Sec protein translocation apparatus which comprises SecA, SecYEG and auxiliary proteins SecDF. Other proteins may also be involved.</text>
</comment>
<dbReference type="Pfam" id="PF02810">
    <property type="entry name" value="SEC-C"/>
    <property type="match status" value="1"/>
</dbReference>
<dbReference type="GO" id="GO:0017038">
    <property type="term" value="P:protein import"/>
    <property type="evidence" value="ECO:0007669"/>
    <property type="project" value="InterPro"/>
</dbReference>
<dbReference type="GO" id="GO:0005886">
    <property type="term" value="C:plasma membrane"/>
    <property type="evidence" value="ECO:0007669"/>
    <property type="project" value="UniProtKB-SubCell"/>
</dbReference>
<keyword evidence="9" id="KW-0862">Zinc</keyword>
<feature type="domain" description="SecA family profile" evidence="20">
    <location>
        <begin position="1"/>
        <end position="642"/>
    </location>
</feature>
<accession>A0A9D1DYN8</accession>
<keyword evidence="13 15" id="KW-0811">Translocation</keyword>
<dbReference type="SUPFAM" id="SSF52540">
    <property type="entry name" value="P-loop containing nucleoside triphosphate hydrolases"/>
    <property type="match status" value="2"/>
</dbReference>
<dbReference type="FunFam" id="3.90.1440.10:FF:000002">
    <property type="entry name" value="Protein translocase subunit SecA"/>
    <property type="match status" value="1"/>
</dbReference>
<protein>
    <recommendedName>
        <fullName evidence="15 16">Protein translocase subunit SecA</fullName>
        <ecNumber evidence="15">7.4.2.8</ecNumber>
    </recommendedName>
</protein>
<feature type="binding site" evidence="15">
    <location>
        <position position="85"/>
    </location>
    <ligand>
        <name>ATP</name>
        <dbReference type="ChEBI" id="CHEBI:30616"/>
    </ligand>
</feature>
<evidence type="ECO:0000256" key="2">
    <source>
        <dbReference type="ARBA" id="ARBA00004170"/>
    </source>
</evidence>
<dbReference type="FunFam" id="1.10.3060.10:FF:000003">
    <property type="entry name" value="Protein translocase subunit SecA"/>
    <property type="match status" value="1"/>
</dbReference>
<dbReference type="InterPro" id="IPR000185">
    <property type="entry name" value="SecA"/>
</dbReference>
<keyword evidence="14 15" id="KW-0472">Membrane</keyword>
<organism evidence="21 22">
    <name type="scientific">Candidatus Faecivivens stercoravium</name>
    <dbReference type="NCBI Taxonomy" id="2840803"/>
    <lineage>
        <taxon>Bacteria</taxon>
        <taxon>Bacillati</taxon>
        <taxon>Bacillota</taxon>
        <taxon>Clostridia</taxon>
        <taxon>Eubacteriales</taxon>
        <taxon>Oscillospiraceae</taxon>
        <taxon>Oscillospiraceae incertae sedis</taxon>
        <taxon>Candidatus Faecivivens</taxon>
    </lineage>
</organism>
<dbReference type="CDD" id="cd17928">
    <property type="entry name" value="DEXDc_SecA"/>
    <property type="match status" value="1"/>
</dbReference>
<reference evidence="21" key="2">
    <citation type="journal article" date="2021" name="PeerJ">
        <title>Extensive microbial diversity within the chicken gut microbiome revealed by metagenomics and culture.</title>
        <authorList>
            <person name="Gilroy R."/>
            <person name="Ravi A."/>
            <person name="Getino M."/>
            <person name="Pursley I."/>
            <person name="Horton D.L."/>
            <person name="Alikhan N.F."/>
            <person name="Baker D."/>
            <person name="Gharbi K."/>
            <person name="Hall N."/>
            <person name="Watson M."/>
            <person name="Adriaenssens E.M."/>
            <person name="Foster-Nyarko E."/>
            <person name="Jarju S."/>
            <person name="Secka A."/>
            <person name="Antonio M."/>
            <person name="Oren A."/>
            <person name="Chaudhuri R.R."/>
            <person name="La Ragione R."/>
            <person name="Hildebrand F."/>
            <person name="Pallen M.J."/>
        </authorList>
    </citation>
    <scope>NUCLEOTIDE SEQUENCE</scope>
    <source>
        <strain evidence="21">CHK189-12415</strain>
    </source>
</reference>
<dbReference type="AlphaFoldDB" id="A0A9D1DYN8"/>
<evidence type="ECO:0000259" key="19">
    <source>
        <dbReference type="PROSITE" id="PS51194"/>
    </source>
</evidence>
<dbReference type="SUPFAM" id="SSF81767">
    <property type="entry name" value="Pre-protein crosslinking domain of SecA"/>
    <property type="match status" value="1"/>
</dbReference>
<dbReference type="GO" id="GO:0005524">
    <property type="term" value="F:ATP binding"/>
    <property type="evidence" value="ECO:0007669"/>
    <property type="project" value="UniProtKB-UniRule"/>
</dbReference>
<dbReference type="Pfam" id="PF07517">
    <property type="entry name" value="SecA_DEAD"/>
    <property type="match status" value="1"/>
</dbReference>
<dbReference type="PANTHER" id="PTHR30612">
    <property type="entry name" value="SECA INNER MEMBRANE COMPONENT OF SEC PROTEIN SECRETION SYSTEM"/>
    <property type="match status" value="1"/>
</dbReference>
<feature type="domain" description="Helicase ATP-binding" evidence="18">
    <location>
        <begin position="87"/>
        <end position="266"/>
    </location>
</feature>
<evidence type="ECO:0000256" key="17">
    <source>
        <dbReference type="SAM" id="MobiDB-lite"/>
    </source>
</evidence>
<evidence type="ECO:0000256" key="16">
    <source>
        <dbReference type="RuleBase" id="RU003874"/>
    </source>
</evidence>
<dbReference type="GO" id="GO:0006605">
    <property type="term" value="P:protein targeting"/>
    <property type="evidence" value="ECO:0007669"/>
    <property type="project" value="UniProtKB-UniRule"/>
</dbReference>
<keyword evidence="11 15" id="KW-0653">Protein transport</keyword>
<comment type="similarity">
    <text evidence="3 15 16">Belongs to the SecA family.</text>
</comment>
<dbReference type="SUPFAM" id="SSF81886">
    <property type="entry name" value="Helical scaffold and wing domains of SecA"/>
    <property type="match status" value="1"/>
</dbReference>
<evidence type="ECO:0000256" key="7">
    <source>
        <dbReference type="ARBA" id="ARBA00022723"/>
    </source>
</evidence>
<dbReference type="InterPro" id="IPR014001">
    <property type="entry name" value="Helicase_ATP-bd"/>
</dbReference>
<feature type="domain" description="Helicase C-terminal" evidence="19">
    <location>
        <begin position="433"/>
        <end position="647"/>
    </location>
</feature>
<dbReference type="InterPro" id="IPR004027">
    <property type="entry name" value="SEC_C_motif"/>
</dbReference>
<evidence type="ECO:0000256" key="3">
    <source>
        <dbReference type="ARBA" id="ARBA00007650"/>
    </source>
</evidence>
<dbReference type="GO" id="GO:0005829">
    <property type="term" value="C:cytosol"/>
    <property type="evidence" value="ECO:0007669"/>
    <property type="project" value="TreeGrafter"/>
</dbReference>
<evidence type="ECO:0000256" key="10">
    <source>
        <dbReference type="ARBA" id="ARBA00022840"/>
    </source>
</evidence>
<dbReference type="FunFam" id="3.40.50.300:FF:000113">
    <property type="entry name" value="Preprotein translocase subunit SecA"/>
    <property type="match status" value="1"/>
</dbReference>
<dbReference type="Gene3D" id="3.40.50.300">
    <property type="entry name" value="P-loop containing nucleotide triphosphate hydrolases"/>
    <property type="match status" value="2"/>
</dbReference>
<dbReference type="PROSITE" id="PS51192">
    <property type="entry name" value="HELICASE_ATP_BIND_1"/>
    <property type="match status" value="1"/>
</dbReference>
<dbReference type="Proteomes" id="UP000824241">
    <property type="component" value="Unassembled WGS sequence"/>
</dbReference>
<evidence type="ECO:0000313" key="21">
    <source>
        <dbReference type="EMBL" id="HIR61219.1"/>
    </source>
</evidence>
<evidence type="ECO:0000313" key="22">
    <source>
        <dbReference type="Proteomes" id="UP000824241"/>
    </source>
</evidence>
<gene>
    <name evidence="15 21" type="primary">secA</name>
    <name evidence="21" type="ORF">IAB37_06575</name>
</gene>
<dbReference type="GO" id="GO:0065002">
    <property type="term" value="P:intracellular protein transmembrane transport"/>
    <property type="evidence" value="ECO:0007669"/>
    <property type="project" value="UniProtKB-UniRule"/>
</dbReference>
<feature type="region of interest" description="Disordered" evidence="17">
    <location>
        <begin position="868"/>
        <end position="945"/>
    </location>
</feature>
<dbReference type="NCBIfam" id="TIGR00963">
    <property type="entry name" value="secA"/>
    <property type="match status" value="1"/>
</dbReference>
<dbReference type="InterPro" id="IPR001650">
    <property type="entry name" value="Helicase_C-like"/>
</dbReference>
<evidence type="ECO:0000256" key="8">
    <source>
        <dbReference type="ARBA" id="ARBA00022741"/>
    </source>
</evidence>
<dbReference type="GO" id="GO:0043952">
    <property type="term" value="P:protein transport by the Sec complex"/>
    <property type="evidence" value="ECO:0007669"/>
    <property type="project" value="UniProtKB-ARBA"/>
</dbReference>
<dbReference type="InterPro" id="IPR036266">
    <property type="entry name" value="SecA_Wing/Scaffold_sf"/>
</dbReference>
<comment type="subcellular location">
    <subcellularLocation>
        <location evidence="15">Cell membrane</location>
        <topology evidence="15">Peripheral membrane protein</topology>
        <orientation evidence="15">Cytoplasmic side</orientation>
    </subcellularLocation>
    <subcellularLocation>
        <location evidence="15">Cytoplasm</location>
    </subcellularLocation>
    <subcellularLocation>
        <location evidence="2">Membrane</location>
        <topology evidence="2">Peripheral membrane protein</topology>
    </subcellularLocation>
    <text evidence="15">Distribution is 50-50.</text>
</comment>
<dbReference type="PANTHER" id="PTHR30612:SF0">
    <property type="entry name" value="CHLOROPLAST PROTEIN-TRANSPORTING ATPASE"/>
    <property type="match status" value="1"/>
</dbReference>
<dbReference type="Pfam" id="PF21090">
    <property type="entry name" value="P-loop_SecA"/>
    <property type="match status" value="1"/>
</dbReference>
<dbReference type="Pfam" id="PF07516">
    <property type="entry name" value="SecA_SW"/>
    <property type="match status" value="1"/>
</dbReference>
<evidence type="ECO:0000259" key="18">
    <source>
        <dbReference type="PROSITE" id="PS51192"/>
    </source>
</evidence>
<dbReference type="PROSITE" id="PS51196">
    <property type="entry name" value="SECA_MOTOR_DEAD"/>
    <property type="match status" value="1"/>
</dbReference>
<comment type="function">
    <text evidence="15">Part of the Sec protein translocase complex. Interacts with the SecYEG preprotein conducting channel. Has a central role in coupling the hydrolysis of ATP to the transfer of proteins into and across the cell membrane, serving as an ATP-driven molecular motor driving the stepwise translocation of polypeptide chains across the membrane.</text>
</comment>
<evidence type="ECO:0000256" key="15">
    <source>
        <dbReference type="HAMAP-Rule" id="MF_01382"/>
    </source>
</evidence>
<evidence type="ECO:0000256" key="9">
    <source>
        <dbReference type="ARBA" id="ARBA00022833"/>
    </source>
</evidence>
<evidence type="ECO:0000256" key="12">
    <source>
        <dbReference type="ARBA" id="ARBA00022967"/>
    </source>
</evidence>
<dbReference type="EC" id="7.4.2.8" evidence="15"/>
<dbReference type="Gene3D" id="3.90.1440.10">
    <property type="entry name" value="SecA, preprotein cross-linking domain"/>
    <property type="match status" value="1"/>
</dbReference>
<evidence type="ECO:0000256" key="4">
    <source>
        <dbReference type="ARBA" id="ARBA00022448"/>
    </source>
</evidence>
<dbReference type="EMBL" id="DVHA01000208">
    <property type="protein sequence ID" value="HIR61219.1"/>
    <property type="molecule type" value="Genomic_DNA"/>
</dbReference>
<dbReference type="InterPro" id="IPR027417">
    <property type="entry name" value="P-loop_NTPase"/>
</dbReference>
<dbReference type="InterPro" id="IPR011116">
    <property type="entry name" value="SecA_Wing/Scaffold"/>
</dbReference>
<dbReference type="Gene3D" id="3.10.450.50">
    <property type="match status" value="1"/>
</dbReference>
<keyword evidence="7" id="KW-0479">Metal-binding</keyword>
<dbReference type="CDD" id="cd18803">
    <property type="entry name" value="SF2_C_secA"/>
    <property type="match status" value="1"/>
</dbReference>
<name>A0A9D1DYN8_9FIRM</name>
<sequence length="964" mass="109205">MGIISSIFGSYSKRELRRIEPIKNKVLELEDKYKAMSDAELRSQTDYLRGRLVDGETLDTILPDAFAVCREAAARVLNMRHFPVQIIGGIILHQGRIAEMRTGEGKTLVSTLPAYLNALEGKGVHIVTVNDYLAKRDSEWMGKVYRFLGLSVGLIVHDKTPAERREAYACDITYGTNNEIGFDFLRDNMVTDKRQMVQRPFNFAIVDEVDSILIDEARTPLIISGQGEKSTEMYTMADRFVRGLQATYVVELDVKEENDNIEGDYIVDEKAKTATLTPQGVAKAEKAFGVDNLMDPENLTLLHHINQAIKAHGCMQRDVDYVVNDGQVVIVDEFTGRLMQGRRYNDGLHQAIEAKEGVQVMKESKTLATITFQNLFRSYKKLSGMTGTGITEADEFKEIYHLDVVEVPTNKPVIRIDHDDVVFKNEHGKYLAVIDQILACHEKHQPVLVGTITIDKSEMLSKMLKARGIKHEVLNAKYHEKEAEIIAQAGKKDAVTIATNMAGRGTDIMLGGNAEYLAKTEMRKKGYDERLINEATGFGETDDPEILDARKTFSELESKFKAQIAPEAEEVRKAGGLYILGTERHESRRIDNQLRGRAGRQGDPGESCFFLSMEDEIMRLFGGERIQHMMEAMKIEDTQPIKMRALTNSIESAQKKVEGRNFSIRRNVLQFDDVLNKQRELIYDQRRKVLDGEDCHEYILGMIHENIQSTVDEYLPDTEIHDNWNMKGLCDHYLGIITEEGDLQYDDVNELAQVEKKDIVKLLEDKAIAKYEAKDVAYGKEFMRTMERRILLQNVDQKWMDHIDNMEELRQGIYLRSYAQHNPVVEYRIEGFEMFDAMVASIREDTVRMLLTMQVRFAPKSQAVQLDPNDNVAAAEDSDGTEASKAKEGGVEVTPMLPKMQSRTPESLMRETVAGRAGENGEAPKKQPVRVQKVGRNDPCPCGSGRKFKNCHGKNLFKDEPDGE</sequence>
<comment type="caution">
    <text evidence="21">The sequence shown here is derived from an EMBL/GenBank/DDBJ whole genome shotgun (WGS) entry which is preliminary data.</text>
</comment>
<dbReference type="GO" id="GO:0008564">
    <property type="term" value="F:protein-exporting ATPase activity"/>
    <property type="evidence" value="ECO:0007669"/>
    <property type="project" value="UniProtKB-EC"/>
</dbReference>
<dbReference type="InterPro" id="IPR011130">
    <property type="entry name" value="SecA_preprotein_X-link_dom"/>
</dbReference>
<keyword evidence="6 15" id="KW-0963">Cytoplasm</keyword>
<feature type="binding site" evidence="15">
    <location>
        <position position="507"/>
    </location>
    <ligand>
        <name>ATP</name>
        <dbReference type="ChEBI" id="CHEBI:30616"/>
    </ligand>
</feature>
<dbReference type="FunFam" id="3.40.50.300:FF:000334">
    <property type="entry name" value="Protein translocase subunit SecA"/>
    <property type="match status" value="1"/>
</dbReference>
<keyword evidence="12 15" id="KW-1278">Translocase</keyword>
<evidence type="ECO:0000256" key="14">
    <source>
        <dbReference type="ARBA" id="ARBA00023136"/>
    </source>
</evidence>
<dbReference type="GO" id="GO:0046872">
    <property type="term" value="F:metal ion binding"/>
    <property type="evidence" value="ECO:0007669"/>
    <property type="project" value="UniProtKB-KW"/>
</dbReference>
<dbReference type="PRINTS" id="PR00906">
    <property type="entry name" value="SECA"/>
</dbReference>
<evidence type="ECO:0000256" key="13">
    <source>
        <dbReference type="ARBA" id="ARBA00023010"/>
    </source>
</evidence>
<dbReference type="PROSITE" id="PS01312">
    <property type="entry name" value="SECA"/>
    <property type="match status" value="1"/>
</dbReference>
<evidence type="ECO:0000259" key="20">
    <source>
        <dbReference type="PROSITE" id="PS51196"/>
    </source>
</evidence>
<evidence type="ECO:0000256" key="6">
    <source>
        <dbReference type="ARBA" id="ARBA00022490"/>
    </source>
</evidence>
<keyword evidence="10 15" id="KW-0067">ATP-binding</keyword>
<reference evidence="21" key="1">
    <citation type="submission" date="2020-10" db="EMBL/GenBank/DDBJ databases">
        <authorList>
            <person name="Gilroy R."/>
        </authorList>
    </citation>
    <scope>NUCLEOTIDE SEQUENCE</scope>
    <source>
        <strain evidence="21">CHK189-12415</strain>
    </source>
</reference>
<dbReference type="SMART" id="SM00958">
    <property type="entry name" value="SecA_PP_bind"/>
    <property type="match status" value="1"/>
</dbReference>
<keyword evidence="5 15" id="KW-1003">Cell membrane</keyword>
<comment type="catalytic activity">
    <reaction evidence="15">
        <text>ATP + H2O + cellular proteinSide 1 = ADP + phosphate + cellular proteinSide 2.</text>
        <dbReference type="EC" id="7.4.2.8"/>
    </reaction>
</comment>
<comment type="cofactor">
    <cofactor evidence="1">
        <name>Zn(2+)</name>
        <dbReference type="ChEBI" id="CHEBI:29105"/>
    </cofactor>
</comment>
<keyword evidence="4 15" id="KW-0813">Transport</keyword>
<dbReference type="InterPro" id="IPR020937">
    <property type="entry name" value="SecA_CS"/>
</dbReference>
<evidence type="ECO:0000256" key="11">
    <source>
        <dbReference type="ARBA" id="ARBA00022927"/>
    </source>
</evidence>
<dbReference type="InterPro" id="IPR044722">
    <property type="entry name" value="SecA_SF2_C"/>
</dbReference>
<keyword evidence="8 15" id="KW-0547">Nucleotide-binding</keyword>